<dbReference type="InterPro" id="IPR012337">
    <property type="entry name" value="RNaseH-like_sf"/>
</dbReference>
<evidence type="ECO:0000256" key="1">
    <source>
        <dbReference type="ARBA" id="ARBA00022705"/>
    </source>
</evidence>
<feature type="non-terminal residue" evidence="3">
    <location>
        <position position="1"/>
    </location>
</feature>
<sequence length="480" mass="55432">NNPKILKVFHNAIFDMRIFPLIYDIDESNIFCTLVASRLLGYQETGLAMLTNDILDTIIRTSDELLSEYGKKNMLELPSDEVAAMCCSHAKSTLLLYDKFKDKMDKEYMSVEMKSIPILNDMSQRGMKVNERDRAKLEEKLTSEVTYYRSLCEAEDFNPASPMQVGYILAKRGNFLPLTRGRKQYRTDNETLAFLDDPIASIVLSFRQVNKLLTTYIIPLRDKDRIYTKYNLDARVGRVSSSAMNLQNIPGPDKNRKLLPEGTRYIFQPDTGVFTTGDYSQEHMRILYHFSQDREMKRVFEEGEYEGSIHKKTAADMNIPYKLAKVINYAIPYGADAHTVSIQARIKDEKRCARFLDKWFETYPDAADWIRGAKEEGLRDGWALPTLFGRRIRVPEEFNRWGRLDTSAMGRKCINYPTLGSDGEIMKRALIICEREKLPLAVTVHDSISCDGDIEFPVDELENITPFKLPFEVKKTLRWE</sequence>
<dbReference type="AlphaFoldDB" id="A0A0F9M065"/>
<dbReference type="GO" id="GO:0003677">
    <property type="term" value="F:DNA binding"/>
    <property type="evidence" value="ECO:0007669"/>
    <property type="project" value="InterPro"/>
</dbReference>
<dbReference type="Pfam" id="PF01612">
    <property type="entry name" value="DNA_pol_A_exo1"/>
    <property type="match status" value="1"/>
</dbReference>
<dbReference type="InterPro" id="IPR036397">
    <property type="entry name" value="RNaseH_sf"/>
</dbReference>
<reference evidence="3" key="1">
    <citation type="journal article" date="2015" name="Nature">
        <title>Complex archaea that bridge the gap between prokaryotes and eukaryotes.</title>
        <authorList>
            <person name="Spang A."/>
            <person name="Saw J.H."/>
            <person name="Jorgensen S.L."/>
            <person name="Zaremba-Niedzwiedzka K."/>
            <person name="Martijn J."/>
            <person name="Lind A.E."/>
            <person name="van Eijk R."/>
            <person name="Schleper C."/>
            <person name="Guy L."/>
            <person name="Ettema T.J."/>
        </authorList>
    </citation>
    <scope>NUCLEOTIDE SEQUENCE</scope>
</reference>
<dbReference type="EMBL" id="LAZR01011248">
    <property type="protein sequence ID" value="KKM62667.1"/>
    <property type="molecule type" value="Genomic_DNA"/>
</dbReference>
<dbReference type="InterPro" id="IPR002298">
    <property type="entry name" value="DNA_polymerase_A"/>
</dbReference>
<dbReference type="Gene3D" id="1.20.1060.10">
    <property type="entry name" value="Taq DNA Polymerase, Chain T, domain 4"/>
    <property type="match status" value="1"/>
</dbReference>
<dbReference type="SUPFAM" id="SSF56672">
    <property type="entry name" value="DNA/RNA polymerases"/>
    <property type="match status" value="1"/>
</dbReference>
<evidence type="ECO:0000259" key="2">
    <source>
        <dbReference type="SMART" id="SM00482"/>
    </source>
</evidence>
<dbReference type="PANTHER" id="PTHR10133:SF27">
    <property type="entry name" value="DNA POLYMERASE NU"/>
    <property type="match status" value="1"/>
</dbReference>
<dbReference type="Gene3D" id="1.10.150.20">
    <property type="entry name" value="5' to 3' exonuclease, C-terminal subdomain"/>
    <property type="match status" value="1"/>
</dbReference>
<gene>
    <name evidence="3" type="ORF">LCGC14_1519400</name>
</gene>
<evidence type="ECO:0000313" key="3">
    <source>
        <dbReference type="EMBL" id="KKM62667.1"/>
    </source>
</evidence>
<dbReference type="Gene3D" id="3.30.70.370">
    <property type="match status" value="1"/>
</dbReference>
<protein>
    <recommendedName>
        <fullName evidence="2">DNA-directed DNA polymerase family A palm domain-containing protein</fullName>
    </recommendedName>
</protein>
<dbReference type="PRINTS" id="PR00868">
    <property type="entry name" value="DNAPOLI"/>
</dbReference>
<dbReference type="GO" id="GO:0008408">
    <property type="term" value="F:3'-5' exonuclease activity"/>
    <property type="evidence" value="ECO:0007669"/>
    <property type="project" value="InterPro"/>
</dbReference>
<dbReference type="PANTHER" id="PTHR10133">
    <property type="entry name" value="DNA POLYMERASE I"/>
    <property type="match status" value="1"/>
</dbReference>
<dbReference type="SMART" id="SM00482">
    <property type="entry name" value="POLAc"/>
    <property type="match status" value="1"/>
</dbReference>
<comment type="caution">
    <text evidence="3">The sequence shown here is derived from an EMBL/GenBank/DDBJ whole genome shotgun (WGS) entry which is preliminary data.</text>
</comment>
<dbReference type="Gene3D" id="3.30.420.10">
    <property type="entry name" value="Ribonuclease H-like superfamily/Ribonuclease H"/>
    <property type="match status" value="1"/>
</dbReference>
<dbReference type="InterPro" id="IPR001098">
    <property type="entry name" value="DNA-dir_DNA_pol_A_palm_dom"/>
</dbReference>
<dbReference type="InterPro" id="IPR002562">
    <property type="entry name" value="3'-5'_exonuclease_dom"/>
</dbReference>
<dbReference type="GO" id="GO:0003887">
    <property type="term" value="F:DNA-directed DNA polymerase activity"/>
    <property type="evidence" value="ECO:0007669"/>
    <property type="project" value="InterPro"/>
</dbReference>
<keyword evidence="1" id="KW-0235">DNA replication</keyword>
<dbReference type="GO" id="GO:0006302">
    <property type="term" value="P:double-strand break repair"/>
    <property type="evidence" value="ECO:0007669"/>
    <property type="project" value="TreeGrafter"/>
</dbReference>
<name>A0A0F9M065_9ZZZZ</name>
<accession>A0A0F9M065</accession>
<proteinExistence type="predicted"/>
<dbReference type="Pfam" id="PF00476">
    <property type="entry name" value="DNA_pol_A"/>
    <property type="match status" value="1"/>
</dbReference>
<dbReference type="InterPro" id="IPR043502">
    <property type="entry name" value="DNA/RNA_pol_sf"/>
</dbReference>
<dbReference type="SUPFAM" id="SSF53098">
    <property type="entry name" value="Ribonuclease H-like"/>
    <property type="match status" value="1"/>
</dbReference>
<organism evidence="3">
    <name type="scientific">marine sediment metagenome</name>
    <dbReference type="NCBI Taxonomy" id="412755"/>
    <lineage>
        <taxon>unclassified sequences</taxon>
        <taxon>metagenomes</taxon>
        <taxon>ecological metagenomes</taxon>
    </lineage>
</organism>
<dbReference type="GO" id="GO:0006261">
    <property type="term" value="P:DNA-templated DNA replication"/>
    <property type="evidence" value="ECO:0007669"/>
    <property type="project" value="InterPro"/>
</dbReference>
<feature type="domain" description="DNA-directed DNA polymerase family A palm" evidence="2">
    <location>
        <begin position="264"/>
        <end position="460"/>
    </location>
</feature>